<dbReference type="CDD" id="cd02215">
    <property type="entry name" value="cupin_QDO_N_C"/>
    <property type="match status" value="1"/>
</dbReference>
<dbReference type="SUPFAM" id="SSF51182">
    <property type="entry name" value="RmlC-like cupins"/>
    <property type="match status" value="1"/>
</dbReference>
<comment type="caution">
    <text evidence="2">The sequence shown here is derived from an EMBL/GenBank/DDBJ whole genome shotgun (WGS) entry which is preliminary data.</text>
</comment>
<dbReference type="InterPro" id="IPR053146">
    <property type="entry name" value="QDO-like"/>
</dbReference>
<dbReference type="EMBL" id="LYDR01000150">
    <property type="protein sequence ID" value="ODA28992.1"/>
    <property type="molecule type" value="Genomic_DNA"/>
</dbReference>
<evidence type="ECO:0000313" key="3">
    <source>
        <dbReference type="Proteomes" id="UP000094828"/>
    </source>
</evidence>
<dbReference type="InterPro" id="IPR011051">
    <property type="entry name" value="RmlC_Cupin_sf"/>
</dbReference>
<reference evidence="2 3" key="1">
    <citation type="submission" date="2016-05" db="EMBL/GenBank/DDBJ databases">
        <title>Genomic and physiological characterization of Planctopirus sp. isolated from fresh water lake.</title>
        <authorList>
            <person name="Subhash Y."/>
            <person name="Ramana C."/>
        </authorList>
    </citation>
    <scope>NUCLEOTIDE SEQUENCE [LARGE SCALE GENOMIC DNA]</scope>
    <source>
        <strain evidence="2 3">JC280</strain>
    </source>
</reference>
<dbReference type="InterPro" id="IPR014710">
    <property type="entry name" value="RmlC-like_jellyroll"/>
</dbReference>
<evidence type="ECO:0000259" key="1">
    <source>
        <dbReference type="Pfam" id="PF07883"/>
    </source>
</evidence>
<name>A0A1C3E6X4_9PLAN</name>
<dbReference type="AlphaFoldDB" id="A0A1C3E6X4"/>
<dbReference type="Proteomes" id="UP000094828">
    <property type="component" value="Unassembled WGS sequence"/>
</dbReference>
<evidence type="ECO:0000313" key="2">
    <source>
        <dbReference type="EMBL" id="ODA28992.1"/>
    </source>
</evidence>
<gene>
    <name evidence="2" type="ORF">A6X21_10305</name>
</gene>
<dbReference type="InterPro" id="IPR013096">
    <property type="entry name" value="Cupin_2"/>
</dbReference>
<protein>
    <submittedName>
        <fullName evidence="2">Cupin</fullName>
    </submittedName>
</protein>
<proteinExistence type="predicted"/>
<feature type="domain" description="Cupin type-2" evidence="1">
    <location>
        <begin position="40"/>
        <end position="107"/>
    </location>
</feature>
<dbReference type="PANTHER" id="PTHR36440:SF1">
    <property type="entry name" value="PUTATIVE (AFU_ORTHOLOGUE AFUA_8G07350)-RELATED"/>
    <property type="match status" value="1"/>
</dbReference>
<accession>A0A1C3E6X4</accession>
<dbReference type="OrthoDB" id="9794183at2"/>
<organism evidence="2 3">
    <name type="scientific">Planctopirus hydrillae</name>
    <dbReference type="NCBI Taxonomy" id="1841610"/>
    <lineage>
        <taxon>Bacteria</taxon>
        <taxon>Pseudomonadati</taxon>
        <taxon>Planctomycetota</taxon>
        <taxon>Planctomycetia</taxon>
        <taxon>Planctomycetales</taxon>
        <taxon>Planctomycetaceae</taxon>
        <taxon>Planctopirus</taxon>
    </lineage>
</organism>
<dbReference type="Gene3D" id="2.60.120.10">
    <property type="entry name" value="Jelly Rolls"/>
    <property type="match status" value="1"/>
</dbReference>
<keyword evidence="3" id="KW-1185">Reference proteome</keyword>
<dbReference type="RefSeq" id="WP_068850904.1">
    <property type="nucleotide sequence ID" value="NZ_LYDR01000150.1"/>
</dbReference>
<sequence>MLREPTRKHVWEGRTISVVGDVYRFLVTAQETGGTYAQFEATVPPGGGPPLHIHSREEEGFFVIEGEVTFQINDETIVAGPGMFANVPRGVRHCFRNESDEPARMLITLAPAGLEEMFFAVGHPLEEGSTIPLPPTLEDIQKLIEIAPSYGIEILHPDGHASSST</sequence>
<dbReference type="PANTHER" id="PTHR36440">
    <property type="entry name" value="PUTATIVE (AFU_ORTHOLOGUE AFUA_8G07350)-RELATED"/>
    <property type="match status" value="1"/>
</dbReference>
<dbReference type="Pfam" id="PF07883">
    <property type="entry name" value="Cupin_2"/>
    <property type="match status" value="1"/>
</dbReference>